<accession>A0ABY8PNG7</accession>
<dbReference type="Proteomes" id="UP001232493">
    <property type="component" value="Chromosome"/>
</dbReference>
<dbReference type="EMBL" id="CP069362">
    <property type="protein sequence ID" value="WGS64191.1"/>
    <property type="molecule type" value="Genomic_DNA"/>
</dbReference>
<evidence type="ECO:0000313" key="1">
    <source>
        <dbReference type="EMBL" id="WGS64191.1"/>
    </source>
</evidence>
<evidence type="ECO:0000313" key="2">
    <source>
        <dbReference type="Proteomes" id="UP001232493"/>
    </source>
</evidence>
<dbReference type="RefSeq" id="WP_280997640.1">
    <property type="nucleotide sequence ID" value="NZ_CP069362.1"/>
</dbReference>
<proteinExistence type="predicted"/>
<keyword evidence="2" id="KW-1185">Reference proteome</keyword>
<organism evidence="1 2">
    <name type="scientific">Marinitoga aeolica</name>
    <dbReference type="NCBI Taxonomy" id="2809031"/>
    <lineage>
        <taxon>Bacteria</taxon>
        <taxon>Thermotogati</taxon>
        <taxon>Thermotogota</taxon>
        <taxon>Thermotogae</taxon>
        <taxon>Petrotogales</taxon>
        <taxon>Petrotogaceae</taxon>
        <taxon>Marinitoga</taxon>
    </lineage>
</organism>
<sequence>MYKEILKTLYSFLGDNIINEEEKLKNEIFGKLNSKNDFYEVLEFLKSETFSQKVEEKFLSLFIISLFNRLRISIDIEKRILIYGNEKINLDIFGLNKGIIYMEPILKELIELIDYGNLPTEYLFGILSDDISKRIKYFKELIYGSNITEEKWTEEELKSLINSLTDSTKEFLKYIVINGKSTKDDLIKNLSLKDTRSVSAFTSAISRNSPENKEKIIFGEKGKIIINERYREILKNLLL</sequence>
<reference evidence="1 2" key="1">
    <citation type="submission" date="2021-02" db="EMBL/GenBank/DDBJ databases">
        <title>Characterization of Marinitoga sp. nov. str. BP5-C20A.</title>
        <authorList>
            <person name="Erauso G."/>
            <person name="Postec A."/>
        </authorList>
    </citation>
    <scope>NUCLEOTIDE SEQUENCE [LARGE SCALE GENOMIC DNA]</scope>
    <source>
        <strain evidence="1 2">BP5-C20A</strain>
    </source>
</reference>
<name>A0ABY8PNG7_9BACT</name>
<gene>
    <name evidence="1" type="ORF">JRV97_07355</name>
</gene>
<protein>
    <submittedName>
        <fullName evidence="1">Uncharacterized protein</fullName>
    </submittedName>
</protein>